<dbReference type="Proteomes" id="UP000256661">
    <property type="component" value="Unassembled WGS sequence"/>
</dbReference>
<protein>
    <submittedName>
        <fullName evidence="2">Uncharacterized protein</fullName>
    </submittedName>
</protein>
<accession>A0A3D9T5Z3</accession>
<evidence type="ECO:0000313" key="3">
    <source>
        <dbReference type="Proteomes" id="UP000256661"/>
    </source>
</evidence>
<feature type="transmembrane region" description="Helical" evidence="1">
    <location>
        <begin position="12"/>
        <end position="37"/>
    </location>
</feature>
<dbReference type="EMBL" id="QTTT01000001">
    <property type="protein sequence ID" value="REF00666.1"/>
    <property type="molecule type" value="Genomic_DNA"/>
</dbReference>
<proteinExistence type="predicted"/>
<evidence type="ECO:0000256" key="1">
    <source>
        <dbReference type="SAM" id="Phobius"/>
    </source>
</evidence>
<evidence type="ECO:0000313" key="2">
    <source>
        <dbReference type="EMBL" id="REF00666.1"/>
    </source>
</evidence>
<dbReference type="AlphaFoldDB" id="A0A3D9T5Z3"/>
<comment type="caution">
    <text evidence="2">The sequence shown here is derived from an EMBL/GenBank/DDBJ whole genome shotgun (WGS) entry which is preliminary data.</text>
</comment>
<keyword evidence="1" id="KW-1133">Transmembrane helix</keyword>
<gene>
    <name evidence="2" type="ORF">DFJ69_6223</name>
</gene>
<sequence length="39" mass="4298">MDGPDRGTTEDRWILTICLLVELIQLGSEIAGIVGGIRW</sequence>
<reference evidence="2 3" key="1">
    <citation type="submission" date="2018-08" db="EMBL/GenBank/DDBJ databases">
        <title>Sequencing the genomes of 1000 actinobacteria strains.</title>
        <authorList>
            <person name="Klenk H.-P."/>
        </authorList>
    </citation>
    <scope>NUCLEOTIDE SEQUENCE [LARGE SCALE GENOMIC DNA]</scope>
    <source>
        <strain evidence="2 3">DSM 43927</strain>
    </source>
</reference>
<name>A0A3D9T5Z3_9ACTN</name>
<organism evidence="2 3">
    <name type="scientific">Thermomonospora umbrina</name>
    <dbReference type="NCBI Taxonomy" id="111806"/>
    <lineage>
        <taxon>Bacteria</taxon>
        <taxon>Bacillati</taxon>
        <taxon>Actinomycetota</taxon>
        <taxon>Actinomycetes</taxon>
        <taxon>Streptosporangiales</taxon>
        <taxon>Thermomonosporaceae</taxon>
        <taxon>Thermomonospora</taxon>
    </lineage>
</organism>
<keyword evidence="3" id="KW-1185">Reference proteome</keyword>
<keyword evidence="1" id="KW-0812">Transmembrane</keyword>
<keyword evidence="1" id="KW-0472">Membrane</keyword>